<name>A0AAD3RLY7_LATJO</name>
<dbReference type="AlphaFoldDB" id="A0AAD3RLY7"/>
<comment type="caution">
    <text evidence="2">The sequence shown here is derived from an EMBL/GenBank/DDBJ whole genome shotgun (WGS) entry which is preliminary data.</text>
</comment>
<keyword evidence="3" id="KW-1185">Reference proteome</keyword>
<feature type="compositionally biased region" description="Basic residues" evidence="1">
    <location>
        <begin position="101"/>
        <end position="110"/>
    </location>
</feature>
<dbReference type="EMBL" id="BRZM01002874">
    <property type="protein sequence ID" value="GLD75329.1"/>
    <property type="molecule type" value="Genomic_DNA"/>
</dbReference>
<feature type="region of interest" description="Disordered" evidence="1">
    <location>
        <begin position="1"/>
        <end position="41"/>
    </location>
</feature>
<reference evidence="2" key="1">
    <citation type="submission" date="2022-08" db="EMBL/GenBank/DDBJ databases">
        <title>Genome sequencing of akame (Lates japonicus).</title>
        <authorList>
            <person name="Hashiguchi Y."/>
            <person name="Takahashi H."/>
        </authorList>
    </citation>
    <scope>NUCLEOTIDE SEQUENCE</scope>
    <source>
        <strain evidence="2">Kochi</strain>
    </source>
</reference>
<feature type="compositionally biased region" description="Basic residues" evidence="1">
    <location>
        <begin position="1"/>
        <end position="11"/>
    </location>
</feature>
<feature type="compositionally biased region" description="Basic and acidic residues" evidence="1">
    <location>
        <begin position="134"/>
        <end position="149"/>
    </location>
</feature>
<feature type="region of interest" description="Disordered" evidence="1">
    <location>
        <begin position="58"/>
        <end position="195"/>
    </location>
</feature>
<evidence type="ECO:0000256" key="1">
    <source>
        <dbReference type="SAM" id="MobiDB-lite"/>
    </source>
</evidence>
<dbReference type="Proteomes" id="UP001279410">
    <property type="component" value="Unassembled WGS sequence"/>
</dbReference>
<evidence type="ECO:0000313" key="2">
    <source>
        <dbReference type="EMBL" id="GLD75329.1"/>
    </source>
</evidence>
<sequence>MKAQRGRRGRARQVQSQAHGLQMRLKYSQSDLEQTKTQPPLLNMQVEDEANSFCEELDLEFGTQKTPSGYPVRLRGKEPAEGGPGESYDVGADRQEDGLKSRKATQRRRAQTHEIIDETMAQLQDLKNQHLTKRKSEVNDKNHEMERSIKTGWRQQDALSEEDQGRDKHTTAASEQATEHPQRISAPNIKKAMEA</sequence>
<proteinExistence type="predicted"/>
<evidence type="ECO:0000313" key="3">
    <source>
        <dbReference type="Proteomes" id="UP001279410"/>
    </source>
</evidence>
<feature type="compositionally biased region" description="Basic and acidic residues" evidence="1">
    <location>
        <begin position="91"/>
        <end position="100"/>
    </location>
</feature>
<organism evidence="2 3">
    <name type="scientific">Lates japonicus</name>
    <name type="common">Japanese lates</name>
    <dbReference type="NCBI Taxonomy" id="270547"/>
    <lineage>
        <taxon>Eukaryota</taxon>
        <taxon>Metazoa</taxon>
        <taxon>Chordata</taxon>
        <taxon>Craniata</taxon>
        <taxon>Vertebrata</taxon>
        <taxon>Euteleostomi</taxon>
        <taxon>Actinopterygii</taxon>
        <taxon>Neopterygii</taxon>
        <taxon>Teleostei</taxon>
        <taxon>Neoteleostei</taxon>
        <taxon>Acanthomorphata</taxon>
        <taxon>Carangaria</taxon>
        <taxon>Carangaria incertae sedis</taxon>
        <taxon>Centropomidae</taxon>
        <taxon>Lates</taxon>
    </lineage>
</organism>
<accession>A0AAD3RLY7</accession>
<feature type="compositionally biased region" description="Polar residues" evidence="1">
    <location>
        <begin position="27"/>
        <end position="40"/>
    </location>
</feature>
<protein>
    <submittedName>
        <fullName evidence="2">Structural maintenance of chromosomes protein 1A isoform X1</fullName>
    </submittedName>
</protein>
<gene>
    <name evidence="2" type="ORF">AKAME5_002666300</name>
</gene>